<dbReference type="PANTHER" id="PTHR14859">
    <property type="entry name" value="CALCOFLUOR WHITE HYPERSENSITIVE PROTEIN PRECURSOR"/>
    <property type="match status" value="1"/>
</dbReference>
<feature type="domain" description="Endonuclease/exonuclease/phosphatase" evidence="1">
    <location>
        <begin position="9"/>
        <end position="237"/>
    </location>
</feature>
<comment type="caution">
    <text evidence="2">The sequence shown here is derived from an EMBL/GenBank/DDBJ whole genome shotgun (WGS) entry which is preliminary data.</text>
</comment>
<keyword evidence="2" id="KW-0255">Endonuclease</keyword>
<evidence type="ECO:0000313" key="2">
    <source>
        <dbReference type="EMBL" id="MCB6184187.1"/>
    </source>
</evidence>
<keyword evidence="3" id="KW-1185">Reference proteome</keyword>
<protein>
    <submittedName>
        <fullName evidence="2">Endonuclease/exonuclease/phosphatase family protein</fullName>
    </submittedName>
</protein>
<gene>
    <name evidence="2" type="ORF">LIN78_11575</name>
</gene>
<organism evidence="2 3">
    <name type="scientific">Leeia speluncae</name>
    <dbReference type="NCBI Taxonomy" id="2884804"/>
    <lineage>
        <taxon>Bacteria</taxon>
        <taxon>Pseudomonadati</taxon>
        <taxon>Pseudomonadota</taxon>
        <taxon>Betaproteobacteria</taxon>
        <taxon>Neisseriales</taxon>
        <taxon>Leeiaceae</taxon>
        <taxon>Leeia</taxon>
    </lineage>
</organism>
<proteinExistence type="predicted"/>
<dbReference type="SUPFAM" id="SSF56219">
    <property type="entry name" value="DNase I-like"/>
    <property type="match status" value="1"/>
</dbReference>
<evidence type="ECO:0000313" key="3">
    <source>
        <dbReference type="Proteomes" id="UP001165395"/>
    </source>
</evidence>
<dbReference type="RefSeq" id="WP_227181000.1">
    <property type="nucleotide sequence ID" value="NZ_JAJBZT010000006.1"/>
</dbReference>
<dbReference type="GO" id="GO:0004519">
    <property type="term" value="F:endonuclease activity"/>
    <property type="evidence" value="ECO:0007669"/>
    <property type="project" value="UniProtKB-KW"/>
</dbReference>
<sequence length="246" mass="28376">MANIRVLSLNMHKGMNAFNRRLTVHRLASLLKDAQPDLIFLQEVQGEHRIREDKWIDWPNHRQDTFLANHLDLDAVYGGNAFYPHGHHGNALISAFPLIHSRNVDISQNKLEQRGMLHCIYQMGSMQLHAICVHLNLLANDRKKQLFLLMDEIHRHVPFDAPLILAGDFNDWRNEATHLLLTHAGLHESTFALKGRLPKTFPAGWPMLSLDRIYFRHLKVQSTEVGDRLTWRGISDHLPLSSSFDL</sequence>
<name>A0ABS8D7T1_9NEIS</name>
<evidence type="ECO:0000259" key="1">
    <source>
        <dbReference type="Pfam" id="PF03372"/>
    </source>
</evidence>
<dbReference type="InterPro" id="IPR051916">
    <property type="entry name" value="GPI-anchor_lipid_remodeler"/>
</dbReference>
<keyword evidence="2" id="KW-0378">Hydrolase</keyword>
<dbReference type="PANTHER" id="PTHR14859:SF1">
    <property type="entry name" value="PGAP2-INTERACTING PROTEIN"/>
    <property type="match status" value="1"/>
</dbReference>
<dbReference type="Proteomes" id="UP001165395">
    <property type="component" value="Unassembled WGS sequence"/>
</dbReference>
<accession>A0ABS8D7T1</accession>
<reference evidence="2" key="1">
    <citation type="submission" date="2021-10" db="EMBL/GenBank/DDBJ databases">
        <title>The complete genome sequence of Leeia sp. TBRC 13508.</title>
        <authorList>
            <person name="Charoenyingcharoen P."/>
            <person name="Yukphan P."/>
        </authorList>
    </citation>
    <scope>NUCLEOTIDE SEQUENCE</scope>
    <source>
        <strain evidence="2">TBRC 13508</strain>
    </source>
</reference>
<dbReference type="InterPro" id="IPR005135">
    <property type="entry name" value="Endo/exonuclease/phosphatase"/>
</dbReference>
<dbReference type="Pfam" id="PF03372">
    <property type="entry name" value="Exo_endo_phos"/>
    <property type="match status" value="1"/>
</dbReference>
<keyword evidence="2" id="KW-0540">Nuclease</keyword>
<dbReference type="EMBL" id="JAJBZT010000006">
    <property type="protein sequence ID" value="MCB6184187.1"/>
    <property type="molecule type" value="Genomic_DNA"/>
</dbReference>
<dbReference type="Gene3D" id="3.60.10.10">
    <property type="entry name" value="Endonuclease/exonuclease/phosphatase"/>
    <property type="match status" value="1"/>
</dbReference>
<dbReference type="InterPro" id="IPR036691">
    <property type="entry name" value="Endo/exonu/phosph_ase_sf"/>
</dbReference>